<evidence type="ECO:0000313" key="3">
    <source>
        <dbReference type="Proteomes" id="UP000428260"/>
    </source>
</evidence>
<evidence type="ECO:0000259" key="1">
    <source>
        <dbReference type="PROSITE" id="PS51502"/>
    </source>
</evidence>
<dbReference type="RefSeq" id="WP_158868762.1">
    <property type="nucleotide sequence ID" value="NZ_CP046401.1"/>
</dbReference>
<dbReference type="InterPro" id="IPR006311">
    <property type="entry name" value="TAT_signal"/>
</dbReference>
<evidence type="ECO:0000313" key="2">
    <source>
        <dbReference type="EMBL" id="QGY45619.1"/>
    </source>
</evidence>
<keyword evidence="3" id="KW-1185">Reference proteome</keyword>
<accession>A0A6I6JWC7</accession>
<dbReference type="PROSITE" id="PS51502">
    <property type="entry name" value="S_R_A_B_BARREL"/>
    <property type="match status" value="1"/>
</dbReference>
<name>A0A6I6JWC7_9BACT</name>
<dbReference type="InterPro" id="IPR013097">
    <property type="entry name" value="Dabb"/>
</dbReference>
<dbReference type="PROSITE" id="PS51318">
    <property type="entry name" value="TAT"/>
    <property type="match status" value="1"/>
</dbReference>
<protein>
    <submittedName>
        <fullName evidence="2">Dabb family protein</fullName>
    </submittedName>
</protein>
<dbReference type="AlphaFoldDB" id="A0A6I6JWC7"/>
<dbReference type="EMBL" id="CP046401">
    <property type="protein sequence ID" value="QGY45619.1"/>
    <property type="molecule type" value="Genomic_DNA"/>
</dbReference>
<reference evidence="2 3" key="1">
    <citation type="submission" date="2019-11" db="EMBL/GenBank/DDBJ databases">
        <authorList>
            <person name="Zheng R.K."/>
            <person name="Sun C.M."/>
        </authorList>
    </citation>
    <scope>NUCLEOTIDE SEQUENCE [LARGE SCALE GENOMIC DNA]</scope>
    <source>
        <strain evidence="2 3">WC007</strain>
    </source>
</reference>
<proteinExistence type="predicted"/>
<dbReference type="Gene3D" id="3.30.70.100">
    <property type="match status" value="1"/>
</dbReference>
<dbReference type="Proteomes" id="UP000428260">
    <property type="component" value="Chromosome"/>
</dbReference>
<dbReference type="Pfam" id="PF07876">
    <property type="entry name" value="Dabb"/>
    <property type="match status" value="1"/>
</dbReference>
<dbReference type="KEGG" id="mcos:GM418_18660"/>
<sequence>MKNRRSFIKRGTAALALAGISGISKKAGAGEVKISSALLHHVFFWLKEPDNQAHRQQFESALEKLLKVETITVSHIGIPAATEERGVVDNSYTYSYLVMFDTLEDQLVYQTHPLHLKFIEENSDLWEKVVVYDSVDI</sequence>
<dbReference type="InterPro" id="IPR011008">
    <property type="entry name" value="Dimeric_a/b-barrel"/>
</dbReference>
<organism evidence="2 3">
    <name type="scientific">Maribellus comscasis</name>
    <dbReference type="NCBI Taxonomy" id="2681766"/>
    <lineage>
        <taxon>Bacteria</taxon>
        <taxon>Pseudomonadati</taxon>
        <taxon>Bacteroidota</taxon>
        <taxon>Bacteroidia</taxon>
        <taxon>Marinilabiliales</taxon>
        <taxon>Prolixibacteraceae</taxon>
        <taxon>Maribellus</taxon>
    </lineage>
</organism>
<feature type="domain" description="Stress-response A/B barrel" evidence="1">
    <location>
        <begin position="38"/>
        <end position="134"/>
    </location>
</feature>
<dbReference type="SMART" id="SM00886">
    <property type="entry name" value="Dabb"/>
    <property type="match status" value="1"/>
</dbReference>
<dbReference type="SUPFAM" id="SSF54909">
    <property type="entry name" value="Dimeric alpha+beta barrel"/>
    <property type="match status" value="1"/>
</dbReference>
<gene>
    <name evidence="2" type="ORF">GM418_18660</name>
</gene>